<sequence>MNKTLPLLLLIAAAPAAAISPPAQTQITCPVGGEEFWATMHDSAPEYQICPGNKLVFKTAKYGKFTPDELARYQKIISSKAYRSLPANADLEVYLPVFAEQSGQYSPAAVGWLYFLAANGNRDLSPAVRKRLSTQAFSFLNKAMRETNSPSDKQSAQYALAGMYRISGDFARAETLLRQLLQQNLAPADRAAAQYVLESVRLKDSGHIPPAFHRPQMP</sequence>
<evidence type="ECO:0000313" key="2">
    <source>
        <dbReference type="EMBL" id="EGF11074.1"/>
    </source>
</evidence>
<keyword evidence="3" id="KW-1185">Reference proteome</keyword>
<proteinExistence type="predicted"/>
<dbReference type="RefSeq" id="WP_007342278.1">
    <property type="nucleotide sequence ID" value="NZ_GL878494.1"/>
</dbReference>
<keyword evidence="1" id="KW-0732">Signal</keyword>
<accession>F2BC14</accession>
<protein>
    <recommendedName>
        <fullName evidence="4">Tetratricopeptide repeat protein</fullName>
    </recommendedName>
</protein>
<feature type="signal peptide" evidence="1">
    <location>
        <begin position="1"/>
        <end position="25"/>
    </location>
</feature>
<reference evidence="2 3" key="1">
    <citation type="submission" date="2011-02" db="EMBL/GenBank/DDBJ databases">
        <authorList>
            <person name="Muzny D."/>
            <person name="Qin X."/>
            <person name="Deng J."/>
            <person name="Jiang H."/>
            <person name="Liu Y."/>
            <person name="Qu J."/>
            <person name="Song X.-Z."/>
            <person name="Zhang L."/>
            <person name="Thornton R."/>
            <person name="Coyle M."/>
            <person name="Francisco L."/>
            <person name="Jackson L."/>
            <person name="Javaid M."/>
            <person name="Korchina V."/>
            <person name="Kovar C."/>
            <person name="Mata R."/>
            <person name="Mathew T."/>
            <person name="Ngo R."/>
            <person name="Nguyen L."/>
            <person name="Nguyen N."/>
            <person name="Okwuonu G."/>
            <person name="Ongeri F."/>
            <person name="Pham C."/>
            <person name="Simmons D."/>
            <person name="Wilczek-Boney K."/>
            <person name="Hale W."/>
            <person name="Jakkamsetti A."/>
            <person name="Pham P."/>
            <person name="Ruth R."/>
            <person name="San Lucas F."/>
            <person name="Warren J."/>
            <person name="Zhang J."/>
            <person name="Zhao Z."/>
            <person name="Zhou C."/>
            <person name="Zhu D."/>
            <person name="Lee S."/>
            <person name="Bess C."/>
            <person name="Blankenburg K."/>
            <person name="Forbes L."/>
            <person name="Fu Q."/>
            <person name="Gubbala S."/>
            <person name="Hirani K."/>
            <person name="Jayaseelan J.C."/>
            <person name="Lara F."/>
            <person name="Munidasa M."/>
            <person name="Palculict T."/>
            <person name="Patil S."/>
            <person name="Pu L.-L."/>
            <person name="Saada N."/>
            <person name="Tang L."/>
            <person name="Weissenberger G."/>
            <person name="Zhu Y."/>
            <person name="Hemphill L."/>
            <person name="Shang Y."/>
            <person name="Youmans B."/>
            <person name="Ayvaz T."/>
            <person name="Ross M."/>
            <person name="Santibanez J."/>
            <person name="Aqrawi P."/>
            <person name="Gross S."/>
            <person name="Joshi V."/>
            <person name="Fowler G."/>
            <person name="Nazareth L."/>
            <person name="Reid J."/>
            <person name="Worley K."/>
            <person name="Petrosino J."/>
            <person name="Highlander S."/>
            <person name="Gibbs R."/>
        </authorList>
    </citation>
    <scope>NUCLEOTIDE SEQUENCE [LARGE SCALE GENOMIC DNA]</scope>
    <source>
        <strain evidence="2 3">ATCC BAA-1200</strain>
    </source>
</reference>
<feature type="chain" id="PRO_5003274166" description="Tetratricopeptide repeat protein" evidence="1">
    <location>
        <begin position="26"/>
        <end position="218"/>
    </location>
</feature>
<dbReference type="AlphaFoldDB" id="F2BC14"/>
<comment type="caution">
    <text evidence="2">The sequence shown here is derived from an EMBL/GenBank/DDBJ whole genome shotgun (WGS) entry which is preliminary data.</text>
</comment>
<dbReference type="STRING" id="267212.GCA_001063965_02077"/>
<gene>
    <name evidence="2" type="ORF">HMPREF9123_1269</name>
</gene>
<dbReference type="EMBL" id="AFAY01000025">
    <property type="protein sequence ID" value="EGF11074.1"/>
    <property type="molecule type" value="Genomic_DNA"/>
</dbReference>
<evidence type="ECO:0000313" key="3">
    <source>
        <dbReference type="Proteomes" id="UP000004105"/>
    </source>
</evidence>
<organism evidence="2 3">
    <name type="scientific">Neisseria bacilliformis ATCC BAA-1200</name>
    <dbReference type="NCBI Taxonomy" id="888742"/>
    <lineage>
        <taxon>Bacteria</taxon>
        <taxon>Pseudomonadati</taxon>
        <taxon>Pseudomonadota</taxon>
        <taxon>Betaproteobacteria</taxon>
        <taxon>Neisseriales</taxon>
        <taxon>Neisseriaceae</taxon>
        <taxon>Neisseria</taxon>
    </lineage>
</organism>
<dbReference type="OrthoDB" id="8613212at2"/>
<name>F2BC14_9NEIS</name>
<evidence type="ECO:0008006" key="4">
    <source>
        <dbReference type="Google" id="ProtNLM"/>
    </source>
</evidence>
<evidence type="ECO:0000256" key="1">
    <source>
        <dbReference type="SAM" id="SignalP"/>
    </source>
</evidence>
<dbReference type="Proteomes" id="UP000004105">
    <property type="component" value="Unassembled WGS sequence"/>
</dbReference>
<dbReference type="HOGENOM" id="CLU_1265823_0_0_4"/>